<evidence type="ECO:0000313" key="4">
    <source>
        <dbReference type="Proteomes" id="UP000509513"/>
    </source>
</evidence>
<reference evidence="1 4" key="2">
    <citation type="submission" date="2020-05" db="EMBL/GenBank/DDBJ databases">
        <title>Complete genome sequencing of Campylobacter and Arcobacter type strains.</title>
        <authorList>
            <person name="Miller W.G."/>
            <person name="Yee E."/>
        </authorList>
    </citation>
    <scope>NUCLEOTIDE SEQUENCE [LARGE SCALE GENOMIC DNA]</scope>
    <source>
        <strain evidence="1 4">LMG 21996</strain>
    </source>
</reference>
<dbReference type="AlphaFoldDB" id="A0A7L5JQ45"/>
<sequence length="135" mass="15626">MLNKKVVVSFVTVCLLGSSLYAKQNDEERGNKDKQDKYHNHYDKNQDYYDDKKVKYEKQKDIPQGLQKKLENGGTLPPGWEKKIAKGQVVDSSILSNGIIVTGKYPRIKNTEVYQVENKIFRIYGDTREILDILK</sequence>
<dbReference type="Proteomes" id="UP000305417">
    <property type="component" value="Unassembled WGS sequence"/>
</dbReference>
<dbReference type="EMBL" id="CP054051">
    <property type="protein sequence ID" value="QKJ27196.1"/>
    <property type="molecule type" value="Genomic_DNA"/>
</dbReference>
<accession>A0A7L5JQ45</accession>
<gene>
    <name evidence="1" type="ORF">ACBT_1287</name>
    <name evidence="2" type="ORF">FE247_01480</name>
</gene>
<dbReference type="EMBL" id="VBUC01000002">
    <property type="protein sequence ID" value="TLT01583.1"/>
    <property type="molecule type" value="Genomic_DNA"/>
</dbReference>
<evidence type="ECO:0000313" key="1">
    <source>
        <dbReference type="EMBL" id="QKJ27196.1"/>
    </source>
</evidence>
<reference evidence="2 3" key="1">
    <citation type="submission" date="2019-05" db="EMBL/GenBank/DDBJ databases">
        <title>Arcobacter cibarius and Arcobacter thereius providing challenges in identification an antibiotic susceptibility and Quinolone resistance.</title>
        <authorList>
            <person name="Busch A."/>
            <person name="Hanel I."/>
            <person name="Hotzel H."/>
            <person name="Tomaso H."/>
        </authorList>
    </citation>
    <scope>NUCLEOTIDE SEQUENCE [LARGE SCALE GENOMIC DNA]</scope>
    <source>
        <strain evidence="2 3">16CS0831-2</strain>
    </source>
</reference>
<dbReference type="Proteomes" id="UP000509513">
    <property type="component" value="Chromosome"/>
</dbReference>
<evidence type="ECO:0000313" key="3">
    <source>
        <dbReference type="Proteomes" id="UP000305417"/>
    </source>
</evidence>
<dbReference type="OrthoDB" id="5348315at2"/>
<name>A0A7L5JQ45_9BACT</name>
<dbReference type="RefSeq" id="WP_024774986.1">
    <property type="nucleotide sequence ID" value="NZ_CP054051.1"/>
</dbReference>
<evidence type="ECO:0000313" key="2">
    <source>
        <dbReference type="EMBL" id="TLT01583.1"/>
    </source>
</evidence>
<proteinExistence type="predicted"/>
<keyword evidence="3" id="KW-1185">Reference proteome</keyword>
<protein>
    <submittedName>
        <fullName evidence="1">Uncharacterized protein</fullName>
    </submittedName>
</protein>
<dbReference type="KEGG" id="acib:ACBT_1287"/>
<dbReference type="Gene3D" id="3.10.450.160">
    <property type="entry name" value="inner membrane protein cigr"/>
    <property type="match status" value="1"/>
</dbReference>
<organism evidence="1 4">
    <name type="scientific">Aliarcobacter cibarius</name>
    <dbReference type="NCBI Taxonomy" id="255507"/>
    <lineage>
        <taxon>Bacteria</taxon>
        <taxon>Pseudomonadati</taxon>
        <taxon>Campylobacterota</taxon>
        <taxon>Epsilonproteobacteria</taxon>
        <taxon>Campylobacterales</taxon>
        <taxon>Arcobacteraceae</taxon>
        <taxon>Aliarcobacter</taxon>
    </lineage>
</organism>